<dbReference type="InterPro" id="IPR016015">
    <property type="entry name" value="Clusterin_C"/>
</dbReference>
<feature type="coiled-coil region" evidence="8">
    <location>
        <begin position="109"/>
        <end position="136"/>
    </location>
</feature>
<feature type="domain" description="Clusterin N-terminal" evidence="9">
    <location>
        <begin position="3"/>
        <end position="183"/>
    </location>
</feature>
<evidence type="ECO:0000256" key="5">
    <source>
        <dbReference type="ARBA" id="ARBA00023157"/>
    </source>
</evidence>
<dbReference type="GO" id="GO:0005615">
    <property type="term" value="C:extracellular space"/>
    <property type="evidence" value="ECO:0007669"/>
    <property type="project" value="TreeGrafter"/>
</dbReference>
<evidence type="ECO:0000256" key="8">
    <source>
        <dbReference type="SAM" id="Coils"/>
    </source>
</evidence>
<protein>
    <recommendedName>
        <fullName evidence="7">Clusterin</fullName>
    </recommendedName>
</protein>
<name>A0AAV7S249_PLEWA</name>
<comment type="caution">
    <text evidence="11">The sequence shown here is derived from an EMBL/GenBank/DDBJ whole genome shotgun (WGS) entry which is preliminary data.</text>
</comment>
<evidence type="ECO:0000256" key="3">
    <source>
        <dbReference type="ARBA" id="ARBA00022525"/>
    </source>
</evidence>
<feature type="coiled-coil region" evidence="8">
    <location>
        <begin position="3"/>
        <end position="48"/>
    </location>
</feature>
<reference evidence="11" key="1">
    <citation type="journal article" date="2022" name="bioRxiv">
        <title>Sequencing and chromosome-scale assembly of the giantPleurodeles waltlgenome.</title>
        <authorList>
            <person name="Brown T."/>
            <person name="Elewa A."/>
            <person name="Iarovenko S."/>
            <person name="Subramanian E."/>
            <person name="Araus A.J."/>
            <person name="Petzold A."/>
            <person name="Susuki M."/>
            <person name="Suzuki K.-i.T."/>
            <person name="Hayashi T."/>
            <person name="Toyoda A."/>
            <person name="Oliveira C."/>
            <person name="Osipova E."/>
            <person name="Leigh N.D."/>
            <person name="Simon A."/>
            <person name="Yun M.H."/>
        </authorList>
    </citation>
    <scope>NUCLEOTIDE SEQUENCE</scope>
    <source>
        <strain evidence="11">20211129_DDA</strain>
        <tissue evidence="11">Liver</tissue>
    </source>
</reference>
<keyword evidence="6" id="KW-0325">Glycoprotein</keyword>
<dbReference type="SMART" id="SM00035">
    <property type="entry name" value="CLa"/>
    <property type="match status" value="1"/>
</dbReference>
<evidence type="ECO:0000256" key="6">
    <source>
        <dbReference type="ARBA" id="ARBA00023180"/>
    </source>
</evidence>
<comment type="similarity">
    <text evidence="2 7">Belongs to the clusterin family.</text>
</comment>
<keyword evidence="4" id="KW-0732">Signal</keyword>
<keyword evidence="3" id="KW-0964">Secreted</keyword>
<evidence type="ECO:0000256" key="2">
    <source>
        <dbReference type="ARBA" id="ARBA00010069"/>
    </source>
</evidence>
<dbReference type="SMART" id="SM00030">
    <property type="entry name" value="CLb"/>
    <property type="match status" value="1"/>
</dbReference>
<evidence type="ECO:0000313" key="12">
    <source>
        <dbReference type="Proteomes" id="UP001066276"/>
    </source>
</evidence>
<dbReference type="Proteomes" id="UP001066276">
    <property type="component" value="Chromosome 5"/>
</dbReference>
<organism evidence="11 12">
    <name type="scientific">Pleurodeles waltl</name>
    <name type="common">Iberian ribbed newt</name>
    <dbReference type="NCBI Taxonomy" id="8319"/>
    <lineage>
        <taxon>Eukaryota</taxon>
        <taxon>Metazoa</taxon>
        <taxon>Chordata</taxon>
        <taxon>Craniata</taxon>
        <taxon>Vertebrata</taxon>
        <taxon>Euteleostomi</taxon>
        <taxon>Amphibia</taxon>
        <taxon>Batrachia</taxon>
        <taxon>Caudata</taxon>
        <taxon>Salamandroidea</taxon>
        <taxon>Salamandridae</taxon>
        <taxon>Pleurodelinae</taxon>
        <taxon>Pleurodeles</taxon>
    </lineage>
</organism>
<proteinExistence type="inferred from homology"/>
<evidence type="ECO:0000313" key="11">
    <source>
        <dbReference type="EMBL" id="KAJ1158265.1"/>
    </source>
</evidence>
<accession>A0AAV7S249</accession>
<evidence type="ECO:0000259" key="9">
    <source>
        <dbReference type="SMART" id="SM00030"/>
    </source>
</evidence>
<comment type="subcellular location">
    <subcellularLocation>
        <location evidence="1">Secreted</location>
    </subcellularLocation>
</comment>
<keyword evidence="8" id="KW-0175">Coiled coil</keyword>
<dbReference type="InterPro" id="IPR016014">
    <property type="entry name" value="Clusterin_N"/>
</dbReference>
<dbReference type="GO" id="GO:0051787">
    <property type="term" value="F:misfolded protein binding"/>
    <property type="evidence" value="ECO:0007669"/>
    <property type="project" value="TreeGrafter"/>
</dbReference>
<sequence length="335" mass="38643">MLLQAIEEEKEKSEEDHRAMLDSLEAIRRNQEVALTRAQEIKQELNKTESVCNETMMSLWNECKPCLKQICNTYYARICSSGDGFAGEQLDEYLENTSPFSLWIQGDKIENLKDKFEKQDERLLQLEESFQAMEQSIDRIFRQSTRVYTKMHPLFKFPIGGRFSQDNSEPIVFPVLDPTNSSKGHLRKRSNEVEQRLKATLQNISKEADLMMQRLNLTTWKGNQNSSAENATSDDDMVCKELRKSSEGCLMLKDKCDKCKEMLIVDCSGKRSVEGTPQQQYKDALKMAENYTSQYETLLGTFQEKILNTSSLLDKVNQLHEPIAELTTKMPVKED</sequence>
<evidence type="ECO:0000259" key="10">
    <source>
        <dbReference type="SMART" id="SM00035"/>
    </source>
</evidence>
<keyword evidence="12" id="KW-1185">Reference proteome</keyword>
<dbReference type="PANTHER" id="PTHR10970:SF1">
    <property type="entry name" value="CLUSTERIN"/>
    <property type="match status" value="1"/>
</dbReference>
<dbReference type="AlphaFoldDB" id="A0AAV7S249"/>
<dbReference type="EMBL" id="JANPWB010000009">
    <property type="protein sequence ID" value="KAJ1158265.1"/>
    <property type="molecule type" value="Genomic_DNA"/>
</dbReference>
<keyword evidence="5" id="KW-1015">Disulfide bond</keyword>
<dbReference type="GO" id="GO:0005634">
    <property type="term" value="C:nucleus"/>
    <property type="evidence" value="ECO:0007669"/>
    <property type="project" value="TreeGrafter"/>
</dbReference>
<evidence type="ECO:0000256" key="1">
    <source>
        <dbReference type="ARBA" id="ARBA00004613"/>
    </source>
</evidence>
<evidence type="ECO:0000256" key="7">
    <source>
        <dbReference type="RuleBase" id="RU000629"/>
    </source>
</evidence>
<feature type="domain" description="Clusterin C-terminal" evidence="10">
    <location>
        <begin position="182"/>
        <end position="335"/>
    </location>
</feature>
<gene>
    <name evidence="11" type="ORF">NDU88_010958</name>
</gene>
<dbReference type="PANTHER" id="PTHR10970">
    <property type="entry name" value="CLUSTERIN"/>
    <property type="match status" value="1"/>
</dbReference>
<evidence type="ECO:0000256" key="4">
    <source>
        <dbReference type="ARBA" id="ARBA00022729"/>
    </source>
</evidence>
<dbReference type="InterPro" id="IPR000753">
    <property type="entry name" value="Clusterin-like"/>
</dbReference>
<dbReference type="Pfam" id="PF01093">
    <property type="entry name" value="Clusterin"/>
    <property type="match status" value="1"/>
</dbReference>